<dbReference type="EMBL" id="ANOG01000106">
    <property type="protein sequence ID" value="EMI22389.1"/>
    <property type="molecule type" value="Genomic_DNA"/>
</dbReference>
<dbReference type="Pfam" id="PF13692">
    <property type="entry name" value="Glyco_trans_1_4"/>
    <property type="match status" value="1"/>
</dbReference>
<dbReference type="SUPFAM" id="SSF53756">
    <property type="entry name" value="UDP-Glycosyltransferase/glycogen phosphorylase"/>
    <property type="match status" value="1"/>
</dbReference>
<dbReference type="Proteomes" id="UP000011991">
    <property type="component" value="Unassembled WGS sequence"/>
</dbReference>
<sequence>MAEGVILGEYGIDECAKRTAIATRECAEISVGFCVSREIEQYAKTTLRLENAIYVPNGGDCGKFKDWMTSRADNRSHVGVNVLWMGSGKFPWEGHRQILSIASELCRRVPTIQFTFIGGGKELVTESNPQIRHLGVVPHDELSRHLAAADICLCIYDVSAFGEFGFYNSPLKLYEYMAAGRAIIASNVGEIARTLVDQVDGILVGPDRSEIEDAIMRLLNDPDLRERLGKNARKKAEQFYNWDRVAHQTTTELERICSQ</sequence>
<dbReference type="PATRIC" id="fig|1265738.3.peg.676"/>
<dbReference type="PANTHER" id="PTHR12526">
    <property type="entry name" value="GLYCOSYLTRANSFERASE"/>
    <property type="match status" value="1"/>
</dbReference>
<keyword evidence="1" id="KW-0808">Transferase</keyword>
<dbReference type="Gene3D" id="3.40.50.2000">
    <property type="entry name" value="Glycogen Phosphorylase B"/>
    <property type="match status" value="2"/>
</dbReference>
<evidence type="ECO:0000313" key="1">
    <source>
        <dbReference type="EMBL" id="EMI22389.1"/>
    </source>
</evidence>
<name>M5S896_9BACT</name>
<gene>
    <name evidence="1" type="ORF">RMSM_00678</name>
</gene>
<evidence type="ECO:0000313" key="2">
    <source>
        <dbReference type="Proteomes" id="UP000011991"/>
    </source>
</evidence>
<keyword evidence="1" id="KW-0328">Glycosyltransferase</keyword>
<keyword evidence="2" id="KW-1185">Reference proteome</keyword>
<accession>M5S896</accession>
<dbReference type="AlphaFoldDB" id="M5S896"/>
<protein>
    <submittedName>
        <fullName evidence="1">Glycosyl transferase, group 1</fullName>
        <ecNumber evidence="1">2.4.-.-</ecNumber>
    </submittedName>
</protein>
<comment type="caution">
    <text evidence="1">The sequence shown here is derived from an EMBL/GenBank/DDBJ whole genome shotgun (WGS) entry which is preliminary data.</text>
</comment>
<dbReference type="EC" id="2.4.-.-" evidence="1"/>
<dbReference type="OrthoDB" id="9811902at2"/>
<proteinExistence type="predicted"/>
<organism evidence="1 2">
    <name type="scientific">Rhodopirellula maiorica SM1</name>
    <dbReference type="NCBI Taxonomy" id="1265738"/>
    <lineage>
        <taxon>Bacteria</taxon>
        <taxon>Pseudomonadati</taxon>
        <taxon>Planctomycetota</taxon>
        <taxon>Planctomycetia</taxon>
        <taxon>Pirellulales</taxon>
        <taxon>Pirellulaceae</taxon>
        <taxon>Novipirellula</taxon>
    </lineage>
</organism>
<dbReference type="GO" id="GO:0016757">
    <property type="term" value="F:glycosyltransferase activity"/>
    <property type="evidence" value="ECO:0007669"/>
    <property type="project" value="UniProtKB-KW"/>
</dbReference>
<reference evidence="1 2" key="1">
    <citation type="journal article" date="2013" name="Mar. Genomics">
        <title>Expression of sulfatases in Rhodopirellula baltica and the diversity of sulfatases in the genus Rhodopirellula.</title>
        <authorList>
            <person name="Wegner C.E."/>
            <person name="Richter-Heitmann T."/>
            <person name="Klindworth A."/>
            <person name="Klockow C."/>
            <person name="Richter M."/>
            <person name="Achstetter T."/>
            <person name="Glockner F.O."/>
            <person name="Harder J."/>
        </authorList>
    </citation>
    <scope>NUCLEOTIDE SEQUENCE [LARGE SCALE GENOMIC DNA]</scope>
    <source>
        <strain evidence="1 2">SM1</strain>
    </source>
</reference>